<evidence type="ECO:0000313" key="1">
    <source>
        <dbReference type="EMBL" id="GFX96323.1"/>
    </source>
</evidence>
<organism evidence="1 2">
    <name type="scientific">Trichonephila clavipes</name>
    <name type="common">Golden silk orbweaver</name>
    <name type="synonym">Nephila clavipes</name>
    <dbReference type="NCBI Taxonomy" id="2585209"/>
    <lineage>
        <taxon>Eukaryota</taxon>
        <taxon>Metazoa</taxon>
        <taxon>Ecdysozoa</taxon>
        <taxon>Arthropoda</taxon>
        <taxon>Chelicerata</taxon>
        <taxon>Arachnida</taxon>
        <taxon>Araneae</taxon>
        <taxon>Araneomorphae</taxon>
        <taxon>Entelegynae</taxon>
        <taxon>Araneoidea</taxon>
        <taxon>Nephilidae</taxon>
        <taxon>Trichonephila</taxon>
    </lineage>
</organism>
<reference evidence="1" key="1">
    <citation type="submission" date="2020-08" db="EMBL/GenBank/DDBJ databases">
        <title>Multicomponent nature underlies the extraordinary mechanical properties of spider dragline silk.</title>
        <authorList>
            <person name="Kono N."/>
            <person name="Nakamura H."/>
            <person name="Mori M."/>
            <person name="Yoshida Y."/>
            <person name="Ohtoshi R."/>
            <person name="Malay A.D."/>
            <person name="Moran D.A.P."/>
            <person name="Tomita M."/>
            <person name="Numata K."/>
            <person name="Arakawa K."/>
        </authorList>
    </citation>
    <scope>NUCLEOTIDE SEQUENCE</scope>
</reference>
<dbReference type="Proteomes" id="UP000887159">
    <property type="component" value="Unassembled WGS sequence"/>
</dbReference>
<dbReference type="EMBL" id="BMAU01021190">
    <property type="protein sequence ID" value="GFX96323.1"/>
    <property type="molecule type" value="Genomic_DNA"/>
</dbReference>
<dbReference type="AlphaFoldDB" id="A0A8X6RJX9"/>
<accession>A0A8X6RJX9</accession>
<comment type="caution">
    <text evidence="1">The sequence shown here is derived from an EMBL/GenBank/DDBJ whole genome shotgun (WGS) entry which is preliminary data.</text>
</comment>
<protein>
    <submittedName>
        <fullName evidence="1">Uncharacterized protein</fullName>
    </submittedName>
</protein>
<sequence>MVNGDSFGSENAARSVEPITVQNIFNHDSTANVIGTFRTISVDGRITTILTAVVGEDALKDDRRYSGFTLSGKRVDIMEPWRIPRWNRKRFLCWIRTLGRSSSEI</sequence>
<keyword evidence="2" id="KW-1185">Reference proteome</keyword>
<evidence type="ECO:0000313" key="2">
    <source>
        <dbReference type="Proteomes" id="UP000887159"/>
    </source>
</evidence>
<name>A0A8X6RJX9_TRICX</name>
<gene>
    <name evidence="1" type="ORF">TNCV_2292111</name>
</gene>
<proteinExistence type="predicted"/>